<name>X1LMM3_9ZZZZ</name>
<comment type="caution">
    <text evidence="7">The sequence shown here is derived from an EMBL/GenBank/DDBJ whole genome shotgun (WGS) entry which is preliminary data.</text>
</comment>
<dbReference type="SUPFAM" id="SSF54292">
    <property type="entry name" value="2Fe-2S ferredoxin-like"/>
    <property type="match status" value="1"/>
</dbReference>
<reference evidence="7" key="1">
    <citation type="journal article" date="2014" name="Front. Microbiol.">
        <title>High frequency of phylogenetically diverse reductive dehalogenase-homologous genes in deep subseafloor sedimentary metagenomes.</title>
        <authorList>
            <person name="Kawai M."/>
            <person name="Futagami T."/>
            <person name="Toyoda A."/>
            <person name="Takaki Y."/>
            <person name="Nishi S."/>
            <person name="Hori S."/>
            <person name="Arai W."/>
            <person name="Tsubouchi T."/>
            <person name="Morono Y."/>
            <person name="Uchiyama I."/>
            <person name="Ito T."/>
            <person name="Fujiyama A."/>
            <person name="Inagaki F."/>
            <person name="Takami H."/>
        </authorList>
    </citation>
    <scope>NUCLEOTIDE SEQUENCE</scope>
    <source>
        <strain evidence="7">Expedition CK06-06</strain>
    </source>
</reference>
<keyword evidence="1" id="KW-0001">2Fe-2S</keyword>
<dbReference type="PANTHER" id="PTHR44379">
    <property type="entry name" value="OXIDOREDUCTASE WITH IRON-SULFUR SUBUNIT"/>
    <property type="match status" value="1"/>
</dbReference>
<dbReference type="GO" id="GO:0016491">
    <property type="term" value="F:oxidoreductase activity"/>
    <property type="evidence" value="ECO:0007669"/>
    <property type="project" value="UniProtKB-KW"/>
</dbReference>
<evidence type="ECO:0000256" key="3">
    <source>
        <dbReference type="ARBA" id="ARBA00023002"/>
    </source>
</evidence>
<dbReference type="Gene3D" id="3.10.20.30">
    <property type="match status" value="1"/>
</dbReference>
<dbReference type="InterPro" id="IPR051452">
    <property type="entry name" value="Diverse_Oxidoreductases"/>
</dbReference>
<evidence type="ECO:0000256" key="2">
    <source>
        <dbReference type="ARBA" id="ARBA00022723"/>
    </source>
</evidence>
<evidence type="ECO:0000259" key="6">
    <source>
        <dbReference type="PROSITE" id="PS51085"/>
    </source>
</evidence>
<dbReference type="GO" id="GO:0051537">
    <property type="term" value="F:2 iron, 2 sulfur cluster binding"/>
    <property type="evidence" value="ECO:0007669"/>
    <property type="project" value="UniProtKB-KW"/>
</dbReference>
<dbReference type="AlphaFoldDB" id="X1LMM3"/>
<dbReference type="InterPro" id="IPR001041">
    <property type="entry name" value="2Fe-2S_ferredoxin-type"/>
</dbReference>
<dbReference type="InterPro" id="IPR012675">
    <property type="entry name" value="Beta-grasp_dom_sf"/>
</dbReference>
<gene>
    <name evidence="7" type="ORF">S06H3_17419</name>
</gene>
<evidence type="ECO:0000256" key="1">
    <source>
        <dbReference type="ARBA" id="ARBA00022714"/>
    </source>
</evidence>
<dbReference type="FunFam" id="3.10.20.30:FF:000020">
    <property type="entry name" value="Xanthine dehydrogenase iron-sulfur subunit"/>
    <property type="match status" value="1"/>
</dbReference>
<dbReference type="EMBL" id="BARV01008699">
    <property type="protein sequence ID" value="GAI07061.1"/>
    <property type="molecule type" value="Genomic_DNA"/>
</dbReference>
<dbReference type="InterPro" id="IPR036010">
    <property type="entry name" value="2Fe-2S_ferredoxin-like_sf"/>
</dbReference>
<keyword evidence="2" id="KW-0479">Metal-binding</keyword>
<evidence type="ECO:0000256" key="4">
    <source>
        <dbReference type="ARBA" id="ARBA00023004"/>
    </source>
</evidence>
<keyword evidence="4" id="KW-0408">Iron</keyword>
<dbReference type="PROSITE" id="PS51085">
    <property type="entry name" value="2FE2S_FER_2"/>
    <property type="match status" value="1"/>
</dbReference>
<keyword evidence="5" id="KW-0411">Iron-sulfur</keyword>
<keyword evidence="3" id="KW-0560">Oxidoreductase</keyword>
<dbReference type="PANTHER" id="PTHR44379:SF5">
    <property type="entry name" value="OXIDOREDUCTASE WITH IRON-SULFUR SUBUNIT"/>
    <property type="match status" value="1"/>
</dbReference>
<evidence type="ECO:0000313" key="7">
    <source>
        <dbReference type="EMBL" id="GAI07061.1"/>
    </source>
</evidence>
<accession>X1LMM3</accession>
<sequence>MKGELKDLKLTVNGKLCELKVKPGMLLVELLRNELRLTGAKIGCQDSACGACTVHIDGKAVRSCSILALQANSRKVTTTEGVADGYKLHPIQQAMI</sequence>
<feature type="domain" description="2Fe-2S ferredoxin-type" evidence="6">
    <location>
        <begin position="6"/>
        <end position="82"/>
    </location>
</feature>
<feature type="non-terminal residue" evidence="7">
    <location>
        <position position="96"/>
    </location>
</feature>
<evidence type="ECO:0000256" key="5">
    <source>
        <dbReference type="ARBA" id="ARBA00023014"/>
    </source>
</evidence>
<dbReference type="Pfam" id="PF00111">
    <property type="entry name" value="Fer2"/>
    <property type="match status" value="1"/>
</dbReference>
<proteinExistence type="predicted"/>
<organism evidence="7">
    <name type="scientific">marine sediment metagenome</name>
    <dbReference type="NCBI Taxonomy" id="412755"/>
    <lineage>
        <taxon>unclassified sequences</taxon>
        <taxon>metagenomes</taxon>
        <taxon>ecological metagenomes</taxon>
    </lineage>
</organism>
<protein>
    <recommendedName>
        <fullName evidence="6">2Fe-2S ferredoxin-type domain-containing protein</fullName>
    </recommendedName>
</protein>
<dbReference type="GO" id="GO:0046872">
    <property type="term" value="F:metal ion binding"/>
    <property type="evidence" value="ECO:0007669"/>
    <property type="project" value="UniProtKB-KW"/>
</dbReference>